<proteinExistence type="predicted"/>
<reference evidence="2" key="1">
    <citation type="journal article" date="2022" name="bioRxiv">
        <title>Sequencing and chromosome-scale assembly of the giantPleurodeles waltlgenome.</title>
        <authorList>
            <person name="Brown T."/>
            <person name="Elewa A."/>
            <person name="Iarovenko S."/>
            <person name="Subramanian E."/>
            <person name="Araus A.J."/>
            <person name="Petzold A."/>
            <person name="Susuki M."/>
            <person name="Suzuki K.-i.T."/>
            <person name="Hayashi T."/>
            <person name="Toyoda A."/>
            <person name="Oliveira C."/>
            <person name="Osipova E."/>
            <person name="Leigh N.D."/>
            <person name="Simon A."/>
            <person name="Yun M.H."/>
        </authorList>
    </citation>
    <scope>NUCLEOTIDE SEQUENCE</scope>
    <source>
        <strain evidence="2">20211129_DDA</strain>
        <tissue evidence="2">Liver</tissue>
    </source>
</reference>
<evidence type="ECO:0000313" key="2">
    <source>
        <dbReference type="EMBL" id="KAJ1169059.1"/>
    </source>
</evidence>
<name>A0AAV7SYV6_PLEWA</name>
<protein>
    <submittedName>
        <fullName evidence="2">Uncharacterized protein</fullName>
    </submittedName>
</protein>
<sequence length="260" mass="28928">MFLGMVGYCRQWIPNFSIISNPLIKLKGKEIKDEPYTIALSKEELESFMELRECMCRAPALGVPNWIHASHTKKVTCPTDEELEVSSTTVPGREVSGPESSQEGTETAGEPTENNLVPQTVNEFERGDRVPISVESAGELSQGEVLPEVDGYGLELESVTDQEKEEEEREIIERDQSVPASPEPVAGPSSENTILQEEGAVQGPEKTNRKKTHKGDNWPEKAVIRIRSIPSYTITEETDTSRVEDLSEGELQGECRLKRK</sequence>
<gene>
    <name evidence="2" type="ORF">NDU88_000966</name>
</gene>
<feature type="region of interest" description="Disordered" evidence="1">
    <location>
        <begin position="156"/>
        <end position="222"/>
    </location>
</feature>
<dbReference type="InterPro" id="IPR043128">
    <property type="entry name" value="Rev_trsase/Diguanyl_cyclase"/>
</dbReference>
<dbReference type="Proteomes" id="UP001066276">
    <property type="component" value="Chromosome 4_1"/>
</dbReference>
<comment type="caution">
    <text evidence="2">The sequence shown here is derived from an EMBL/GenBank/DDBJ whole genome shotgun (WGS) entry which is preliminary data.</text>
</comment>
<organism evidence="2 3">
    <name type="scientific">Pleurodeles waltl</name>
    <name type="common">Iberian ribbed newt</name>
    <dbReference type="NCBI Taxonomy" id="8319"/>
    <lineage>
        <taxon>Eukaryota</taxon>
        <taxon>Metazoa</taxon>
        <taxon>Chordata</taxon>
        <taxon>Craniata</taxon>
        <taxon>Vertebrata</taxon>
        <taxon>Euteleostomi</taxon>
        <taxon>Amphibia</taxon>
        <taxon>Batrachia</taxon>
        <taxon>Caudata</taxon>
        <taxon>Salamandroidea</taxon>
        <taxon>Salamandridae</taxon>
        <taxon>Pleurodelinae</taxon>
        <taxon>Pleurodeles</taxon>
    </lineage>
</organism>
<dbReference type="Gene3D" id="3.30.70.270">
    <property type="match status" value="1"/>
</dbReference>
<feature type="compositionally biased region" description="Acidic residues" evidence="1">
    <location>
        <begin position="158"/>
        <end position="170"/>
    </location>
</feature>
<dbReference type="InterPro" id="IPR043502">
    <property type="entry name" value="DNA/RNA_pol_sf"/>
</dbReference>
<keyword evidence="3" id="KW-1185">Reference proteome</keyword>
<accession>A0AAV7SYV6</accession>
<evidence type="ECO:0000256" key="1">
    <source>
        <dbReference type="SAM" id="MobiDB-lite"/>
    </source>
</evidence>
<evidence type="ECO:0000313" key="3">
    <source>
        <dbReference type="Proteomes" id="UP001066276"/>
    </source>
</evidence>
<feature type="region of interest" description="Disordered" evidence="1">
    <location>
        <begin position="80"/>
        <end position="114"/>
    </location>
</feature>
<dbReference type="SUPFAM" id="SSF56672">
    <property type="entry name" value="DNA/RNA polymerases"/>
    <property type="match status" value="1"/>
</dbReference>
<dbReference type="AlphaFoldDB" id="A0AAV7SYV6"/>
<dbReference type="EMBL" id="JANPWB010000007">
    <property type="protein sequence ID" value="KAJ1169059.1"/>
    <property type="molecule type" value="Genomic_DNA"/>
</dbReference>
<feature type="region of interest" description="Disordered" evidence="1">
    <location>
        <begin position="236"/>
        <end position="260"/>
    </location>
</feature>